<feature type="domain" description="OmpA-like" evidence="9">
    <location>
        <begin position="115"/>
        <end position="236"/>
    </location>
</feature>
<keyword evidence="3" id="KW-1003">Cell membrane</keyword>
<sequence length="244" mass="27746">MPKLQRKKEEGNNGSPAWMVTFSDLMTLLLVFFVLLYSFSVMDIEKFEGFMSAFQAQLGVLDGGKTINDESLVARGNIAQRFNPSLQNFNKVMGEMSTYIEQEGLNDRVEMELTERGLVVRLTGQVLYDVGKAELKVGGKNLLDEIAKLLKDIPNDIMVEGHTDNWPINNADFPSNWELSTTRATNVVRYFMENTAIEPSRLMAAGYSEYRPLFENDTVEHRAKNRRIEIVILNTLHNTDLEGR</sequence>
<evidence type="ECO:0000256" key="7">
    <source>
        <dbReference type="PROSITE-ProRule" id="PRU00473"/>
    </source>
</evidence>
<gene>
    <name evidence="10" type="ORF">GM661_02725</name>
</gene>
<keyword evidence="6 7" id="KW-0472">Membrane</keyword>
<comment type="similarity">
    <text evidence="2">Belongs to the MotB family.</text>
</comment>
<dbReference type="SUPFAM" id="SSF103088">
    <property type="entry name" value="OmpA-like"/>
    <property type="match status" value="1"/>
</dbReference>
<evidence type="ECO:0000256" key="5">
    <source>
        <dbReference type="ARBA" id="ARBA00022989"/>
    </source>
</evidence>
<dbReference type="Proteomes" id="UP000665020">
    <property type="component" value="Chromosome"/>
</dbReference>
<dbReference type="PANTHER" id="PTHR30329:SF21">
    <property type="entry name" value="LIPOPROTEIN YIAD-RELATED"/>
    <property type="match status" value="1"/>
</dbReference>
<dbReference type="PANTHER" id="PTHR30329">
    <property type="entry name" value="STATOR ELEMENT OF FLAGELLAR MOTOR COMPLEX"/>
    <property type="match status" value="1"/>
</dbReference>
<keyword evidence="5 8" id="KW-1133">Transmembrane helix</keyword>
<feature type="transmembrane region" description="Helical" evidence="8">
    <location>
        <begin position="20"/>
        <end position="42"/>
    </location>
</feature>
<proteinExistence type="inferred from homology"/>
<evidence type="ECO:0000256" key="4">
    <source>
        <dbReference type="ARBA" id="ARBA00022692"/>
    </source>
</evidence>
<dbReference type="AlphaFoldDB" id="A0A8A7KDJ1"/>
<keyword evidence="11" id="KW-1185">Reference proteome</keyword>
<evidence type="ECO:0000256" key="2">
    <source>
        <dbReference type="ARBA" id="ARBA00008914"/>
    </source>
</evidence>
<evidence type="ECO:0000256" key="8">
    <source>
        <dbReference type="SAM" id="Phobius"/>
    </source>
</evidence>
<dbReference type="GO" id="GO:0005886">
    <property type="term" value="C:plasma membrane"/>
    <property type="evidence" value="ECO:0007669"/>
    <property type="project" value="UniProtKB-SubCell"/>
</dbReference>
<name>A0A8A7KDJ1_9FIRM</name>
<comment type="subcellular location">
    <subcellularLocation>
        <location evidence="1">Cell membrane</location>
        <topology evidence="1">Single-pass membrane protein</topology>
    </subcellularLocation>
</comment>
<dbReference type="InterPro" id="IPR006665">
    <property type="entry name" value="OmpA-like"/>
</dbReference>
<dbReference type="Pfam" id="PF00691">
    <property type="entry name" value="OmpA"/>
    <property type="match status" value="1"/>
</dbReference>
<protein>
    <submittedName>
        <fullName evidence="10">OmpA family protein</fullName>
    </submittedName>
</protein>
<dbReference type="InterPro" id="IPR036737">
    <property type="entry name" value="OmpA-like_sf"/>
</dbReference>
<dbReference type="InterPro" id="IPR050330">
    <property type="entry name" value="Bact_OuterMem_StrucFunc"/>
</dbReference>
<dbReference type="RefSeq" id="WP_230868634.1">
    <property type="nucleotide sequence ID" value="NZ_CP046640.1"/>
</dbReference>
<dbReference type="InterPro" id="IPR025713">
    <property type="entry name" value="MotB-like_N_dom"/>
</dbReference>
<dbReference type="Pfam" id="PF13677">
    <property type="entry name" value="MotB_plug"/>
    <property type="match status" value="1"/>
</dbReference>
<dbReference type="Gene3D" id="3.30.1330.60">
    <property type="entry name" value="OmpA-like domain"/>
    <property type="match status" value="1"/>
</dbReference>
<keyword evidence="4 8" id="KW-0812">Transmembrane</keyword>
<organism evidence="10 11">
    <name type="scientific">Iocasia fonsfrigidae</name>
    <dbReference type="NCBI Taxonomy" id="2682810"/>
    <lineage>
        <taxon>Bacteria</taxon>
        <taxon>Bacillati</taxon>
        <taxon>Bacillota</taxon>
        <taxon>Clostridia</taxon>
        <taxon>Halanaerobiales</taxon>
        <taxon>Halanaerobiaceae</taxon>
        <taxon>Iocasia</taxon>
    </lineage>
</organism>
<evidence type="ECO:0000256" key="3">
    <source>
        <dbReference type="ARBA" id="ARBA00022475"/>
    </source>
</evidence>
<dbReference type="EMBL" id="CP046640">
    <property type="protein sequence ID" value="QTL96967.1"/>
    <property type="molecule type" value="Genomic_DNA"/>
</dbReference>
<dbReference type="PROSITE" id="PS51123">
    <property type="entry name" value="OMPA_2"/>
    <property type="match status" value="1"/>
</dbReference>
<dbReference type="CDD" id="cd07185">
    <property type="entry name" value="OmpA_C-like"/>
    <property type="match status" value="1"/>
</dbReference>
<dbReference type="KEGG" id="ifn:GM661_02725"/>
<evidence type="ECO:0000259" key="9">
    <source>
        <dbReference type="PROSITE" id="PS51123"/>
    </source>
</evidence>
<reference evidence="10" key="1">
    <citation type="submission" date="2019-12" db="EMBL/GenBank/DDBJ databases">
        <authorList>
            <person name="zhang j."/>
            <person name="sun C.M."/>
        </authorList>
    </citation>
    <scope>NUCLEOTIDE SEQUENCE</scope>
    <source>
        <strain evidence="10">NS-1</strain>
    </source>
</reference>
<evidence type="ECO:0000256" key="1">
    <source>
        <dbReference type="ARBA" id="ARBA00004162"/>
    </source>
</evidence>
<evidence type="ECO:0000313" key="10">
    <source>
        <dbReference type="EMBL" id="QTL96967.1"/>
    </source>
</evidence>
<evidence type="ECO:0000313" key="11">
    <source>
        <dbReference type="Proteomes" id="UP000665020"/>
    </source>
</evidence>
<evidence type="ECO:0000256" key="6">
    <source>
        <dbReference type="ARBA" id="ARBA00023136"/>
    </source>
</evidence>
<accession>A0A8A7KDJ1</accession>